<sequence length="258" mass="27082">DSRVVIVNESFVRLVLGGRSPIGRHLRYRWRNSPDHDDARGPRSGGAEPGPWHEIVGVVPDLGMSKATDPKVAGFYHPLAADVVAPLHVAVHVRGGDAAAFAPRLRAVAAAVDPTLRVDAVARMDTLSDPGIEFAMFWVRLLAVVSAVAMLLSMAGIYAVTSFTVTRRTREIGIRVALGASRRRVVAAVFARPLAQVGLGIGAGGALTAMMGDSATPGALVGALAYTVLMLGVCLLACIVPTRRALQVQPTEALRADG</sequence>
<accession>A0A6J4JWP4</accession>
<keyword evidence="2" id="KW-1003">Cell membrane</keyword>
<feature type="region of interest" description="Disordered" evidence="7">
    <location>
        <begin position="30"/>
        <end position="52"/>
    </location>
</feature>
<dbReference type="PANTHER" id="PTHR30572">
    <property type="entry name" value="MEMBRANE COMPONENT OF TRANSPORTER-RELATED"/>
    <property type="match status" value="1"/>
</dbReference>
<feature type="non-terminal residue" evidence="10">
    <location>
        <position position="1"/>
    </location>
</feature>
<dbReference type="InterPro" id="IPR050250">
    <property type="entry name" value="Macrolide_Exporter_MacB"/>
</dbReference>
<evidence type="ECO:0000256" key="1">
    <source>
        <dbReference type="ARBA" id="ARBA00004651"/>
    </source>
</evidence>
<dbReference type="AlphaFoldDB" id="A0A6J4JWP4"/>
<evidence type="ECO:0000313" key="10">
    <source>
        <dbReference type="EMBL" id="CAA9289591.1"/>
    </source>
</evidence>
<dbReference type="PANTHER" id="PTHR30572:SF4">
    <property type="entry name" value="ABC TRANSPORTER PERMEASE YTRF"/>
    <property type="match status" value="1"/>
</dbReference>
<comment type="subcellular location">
    <subcellularLocation>
        <location evidence="1">Cell membrane</location>
        <topology evidence="1">Multi-pass membrane protein</topology>
    </subcellularLocation>
</comment>
<feature type="compositionally biased region" description="Basic and acidic residues" evidence="7">
    <location>
        <begin position="32"/>
        <end position="41"/>
    </location>
</feature>
<dbReference type="Pfam" id="PF02687">
    <property type="entry name" value="FtsX"/>
    <property type="match status" value="1"/>
</dbReference>
<evidence type="ECO:0000256" key="3">
    <source>
        <dbReference type="ARBA" id="ARBA00022692"/>
    </source>
</evidence>
<evidence type="ECO:0000256" key="8">
    <source>
        <dbReference type="SAM" id="Phobius"/>
    </source>
</evidence>
<organism evidence="10">
    <name type="scientific">uncultured Gemmatimonadaceae bacterium</name>
    <dbReference type="NCBI Taxonomy" id="246130"/>
    <lineage>
        <taxon>Bacteria</taxon>
        <taxon>Pseudomonadati</taxon>
        <taxon>Gemmatimonadota</taxon>
        <taxon>Gemmatimonadia</taxon>
        <taxon>Gemmatimonadales</taxon>
        <taxon>Gemmatimonadaceae</taxon>
        <taxon>environmental samples</taxon>
    </lineage>
</organism>
<keyword evidence="5 8" id="KW-0472">Membrane</keyword>
<keyword evidence="4 8" id="KW-1133">Transmembrane helix</keyword>
<gene>
    <name evidence="10" type="ORF">AVDCRST_MAG11-15</name>
</gene>
<evidence type="ECO:0000256" key="4">
    <source>
        <dbReference type="ARBA" id="ARBA00022989"/>
    </source>
</evidence>
<protein>
    <recommendedName>
        <fullName evidence="9">ABC3 transporter permease C-terminal domain-containing protein</fullName>
    </recommendedName>
</protein>
<evidence type="ECO:0000259" key="9">
    <source>
        <dbReference type="Pfam" id="PF02687"/>
    </source>
</evidence>
<evidence type="ECO:0000256" key="2">
    <source>
        <dbReference type="ARBA" id="ARBA00022475"/>
    </source>
</evidence>
<feature type="transmembrane region" description="Helical" evidence="8">
    <location>
        <begin position="137"/>
        <end position="165"/>
    </location>
</feature>
<proteinExistence type="inferred from homology"/>
<dbReference type="GO" id="GO:0022857">
    <property type="term" value="F:transmembrane transporter activity"/>
    <property type="evidence" value="ECO:0007669"/>
    <property type="project" value="TreeGrafter"/>
</dbReference>
<dbReference type="InterPro" id="IPR003838">
    <property type="entry name" value="ABC3_permease_C"/>
</dbReference>
<name>A0A6J4JWP4_9BACT</name>
<evidence type="ECO:0000256" key="7">
    <source>
        <dbReference type="SAM" id="MobiDB-lite"/>
    </source>
</evidence>
<evidence type="ECO:0000256" key="6">
    <source>
        <dbReference type="ARBA" id="ARBA00038076"/>
    </source>
</evidence>
<dbReference type="GO" id="GO:0005886">
    <property type="term" value="C:plasma membrane"/>
    <property type="evidence" value="ECO:0007669"/>
    <property type="project" value="UniProtKB-SubCell"/>
</dbReference>
<feature type="transmembrane region" description="Helical" evidence="8">
    <location>
        <begin position="219"/>
        <end position="240"/>
    </location>
</feature>
<dbReference type="EMBL" id="CADCTU010000004">
    <property type="protein sequence ID" value="CAA9289591.1"/>
    <property type="molecule type" value="Genomic_DNA"/>
</dbReference>
<evidence type="ECO:0000256" key="5">
    <source>
        <dbReference type="ARBA" id="ARBA00023136"/>
    </source>
</evidence>
<comment type="similarity">
    <text evidence="6">Belongs to the ABC-4 integral membrane protein family.</text>
</comment>
<keyword evidence="3 8" id="KW-0812">Transmembrane</keyword>
<feature type="domain" description="ABC3 transporter permease C-terminal" evidence="9">
    <location>
        <begin position="144"/>
        <end position="250"/>
    </location>
</feature>
<feature type="transmembrane region" description="Helical" evidence="8">
    <location>
        <begin position="185"/>
        <end position="207"/>
    </location>
</feature>
<reference evidence="10" key="1">
    <citation type="submission" date="2020-02" db="EMBL/GenBank/DDBJ databases">
        <authorList>
            <person name="Meier V. D."/>
        </authorList>
    </citation>
    <scope>NUCLEOTIDE SEQUENCE</scope>
    <source>
        <strain evidence="10">AVDCRST_MAG11</strain>
    </source>
</reference>